<evidence type="ECO:0000313" key="3">
    <source>
        <dbReference type="EMBL" id="RNF04275.1"/>
    </source>
</evidence>
<evidence type="ECO:0000259" key="2">
    <source>
        <dbReference type="Pfam" id="PF23734"/>
    </source>
</evidence>
<feature type="domain" description="DUF7163" evidence="2">
    <location>
        <begin position="1"/>
        <end position="200"/>
    </location>
</feature>
<sequence>MSSVSVVFDLRYTDWELFASARDTFTTAMGEMLALSRAAVFVRGEQWLRVELFAANGSRLLPVWDAARDANVVADAMRILSALNPVRSPARETNQCVVEALQQLLYSTAHSTPDGSRSLFFFTTFTTISDFSRLVHSAKILAIPFMENAWVSLHLDATAMTTTSLALTPAIRAIRCPIAPLVLRSVTQQSLSPFLQLHRHVPVSLRFGRYTVPCSARRPFFALPTRCCAVEDLDLAREGGAAESGGDRAVLLLTGRHACTSHFERERWLTREVTLTAEGVLSGDAVSEEKLYGDGWILCPKESGQGERRPEEWMHHLSQELRGDVLLLTTQQPHLDPPHQLALPVSTFVGFFLRPTQLYLRALIPPELLTEQLESVGACATRHRHDAALSEELKKTVDALRTDSELFLQRRRPPAGVCRTLAQLQISRQFTLQLEKSQGGTKRGAAQPLHALHR</sequence>
<dbReference type="Proteomes" id="UP000284403">
    <property type="component" value="Unassembled WGS sequence"/>
</dbReference>
<keyword evidence="4" id="KW-1185">Reference proteome</keyword>
<reference evidence="3 4" key="1">
    <citation type="journal article" date="2018" name="BMC Genomics">
        <title>Genomic comparison of Trypanosoma conorhini and Trypanosoma rangeli to Trypanosoma cruzi strains of high and low virulence.</title>
        <authorList>
            <person name="Bradwell K.R."/>
            <person name="Koparde V.N."/>
            <person name="Matveyev A.V."/>
            <person name="Serrano M.G."/>
            <person name="Alves J.M."/>
            <person name="Parikh H."/>
            <person name="Huang B."/>
            <person name="Lee V."/>
            <person name="Espinosa-Alvarez O."/>
            <person name="Ortiz P.A."/>
            <person name="Costa-Martins A.G."/>
            <person name="Teixeira M.M."/>
            <person name="Buck G.A."/>
        </authorList>
    </citation>
    <scope>NUCLEOTIDE SEQUENCE [LARGE SCALE GENOMIC DNA]</scope>
    <source>
        <strain evidence="3 4">025E</strain>
    </source>
</reference>
<protein>
    <recommendedName>
        <fullName evidence="2">DUF7163 domain-containing protein</fullName>
    </recommendedName>
</protein>
<accession>A0A3R7MED1</accession>
<evidence type="ECO:0000313" key="4">
    <source>
        <dbReference type="Proteomes" id="UP000284403"/>
    </source>
</evidence>
<dbReference type="RefSeq" id="XP_029225016.1">
    <property type="nucleotide sequence ID" value="XM_029374850.1"/>
</dbReference>
<dbReference type="OrthoDB" id="243388at2759"/>
<proteinExistence type="predicted"/>
<name>A0A3R7MED1_9TRYP</name>
<evidence type="ECO:0000256" key="1">
    <source>
        <dbReference type="SAM" id="MobiDB-lite"/>
    </source>
</evidence>
<organism evidence="3 4">
    <name type="scientific">Trypanosoma conorhini</name>
    <dbReference type="NCBI Taxonomy" id="83891"/>
    <lineage>
        <taxon>Eukaryota</taxon>
        <taxon>Discoba</taxon>
        <taxon>Euglenozoa</taxon>
        <taxon>Kinetoplastea</taxon>
        <taxon>Metakinetoplastina</taxon>
        <taxon>Trypanosomatida</taxon>
        <taxon>Trypanosomatidae</taxon>
        <taxon>Trypanosoma</taxon>
    </lineage>
</organism>
<dbReference type="InterPro" id="IPR055587">
    <property type="entry name" value="DUF7163"/>
</dbReference>
<dbReference type="GeneID" id="40321604"/>
<dbReference type="AlphaFoldDB" id="A0A3R7MED1"/>
<gene>
    <name evidence="3" type="ORF">Tco025E_07993</name>
</gene>
<dbReference type="Pfam" id="PF23734">
    <property type="entry name" value="DUF7163"/>
    <property type="match status" value="1"/>
</dbReference>
<feature type="region of interest" description="Disordered" evidence="1">
    <location>
        <begin position="435"/>
        <end position="454"/>
    </location>
</feature>
<dbReference type="EMBL" id="MKKU01000685">
    <property type="protein sequence ID" value="RNF04275.1"/>
    <property type="molecule type" value="Genomic_DNA"/>
</dbReference>
<comment type="caution">
    <text evidence="3">The sequence shown here is derived from an EMBL/GenBank/DDBJ whole genome shotgun (WGS) entry which is preliminary data.</text>
</comment>